<dbReference type="GO" id="GO:0000981">
    <property type="term" value="F:DNA-binding transcription factor activity, RNA polymerase II-specific"/>
    <property type="evidence" value="ECO:0007669"/>
    <property type="project" value="TreeGrafter"/>
</dbReference>
<evidence type="ECO:0000259" key="11">
    <source>
        <dbReference type="PROSITE" id="PS50157"/>
    </source>
</evidence>
<dbReference type="Pfam" id="PF00096">
    <property type="entry name" value="zf-C2H2"/>
    <property type="match status" value="4"/>
</dbReference>
<dbReference type="SUPFAM" id="SSF57667">
    <property type="entry name" value="beta-beta-alpha zinc fingers"/>
    <property type="match status" value="4"/>
</dbReference>
<dbReference type="AlphaFoldDB" id="A0A2W1B042"/>
<evidence type="ECO:0000313" key="12">
    <source>
        <dbReference type="EMBL" id="PZC70589.1"/>
    </source>
</evidence>
<evidence type="ECO:0000256" key="10">
    <source>
        <dbReference type="SAM" id="MobiDB-lite"/>
    </source>
</evidence>
<keyword evidence="5" id="KW-0862">Zinc</keyword>
<evidence type="ECO:0000256" key="9">
    <source>
        <dbReference type="PROSITE-ProRule" id="PRU00042"/>
    </source>
</evidence>
<dbReference type="Pfam" id="PF13912">
    <property type="entry name" value="zf-C2H2_6"/>
    <property type="match status" value="1"/>
</dbReference>
<evidence type="ECO:0000256" key="7">
    <source>
        <dbReference type="ARBA" id="ARBA00023163"/>
    </source>
</evidence>
<keyword evidence="6" id="KW-0805">Transcription regulation</keyword>
<comment type="subcellular location">
    <subcellularLocation>
        <location evidence="1">Nucleus</location>
    </subcellularLocation>
</comment>
<evidence type="ECO:0000256" key="4">
    <source>
        <dbReference type="ARBA" id="ARBA00022771"/>
    </source>
</evidence>
<proteinExistence type="predicted"/>
<feature type="domain" description="C2H2-type" evidence="11">
    <location>
        <begin position="809"/>
        <end position="837"/>
    </location>
</feature>
<feature type="domain" description="C2H2-type" evidence="11">
    <location>
        <begin position="131"/>
        <end position="150"/>
    </location>
</feature>
<dbReference type="Proteomes" id="UP000249218">
    <property type="component" value="Unassembled WGS sequence"/>
</dbReference>
<evidence type="ECO:0000313" key="13">
    <source>
        <dbReference type="Proteomes" id="UP000249218"/>
    </source>
</evidence>
<dbReference type="Pfam" id="PF12874">
    <property type="entry name" value="zf-met"/>
    <property type="match status" value="2"/>
</dbReference>
<dbReference type="GO" id="GO:0008270">
    <property type="term" value="F:zinc ion binding"/>
    <property type="evidence" value="ECO:0007669"/>
    <property type="project" value="UniProtKB-KW"/>
</dbReference>
<dbReference type="OrthoDB" id="3437960at2759"/>
<gene>
    <name evidence="12" type="primary">HaOG215536</name>
    <name evidence="12" type="ORF">B5X24_HaOG215536</name>
</gene>
<dbReference type="PANTHER" id="PTHR24379">
    <property type="entry name" value="KRAB AND ZINC FINGER DOMAIN-CONTAINING"/>
    <property type="match status" value="1"/>
</dbReference>
<dbReference type="FunFam" id="3.30.160.60:FF:001289">
    <property type="entry name" value="Zinc finger protein 574"/>
    <property type="match status" value="1"/>
</dbReference>
<keyword evidence="2" id="KW-0479">Metal-binding</keyword>
<evidence type="ECO:0000256" key="6">
    <source>
        <dbReference type="ARBA" id="ARBA00023015"/>
    </source>
</evidence>
<evidence type="ECO:0000256" key="8">
    <source>
        <dbReference type="ARBA" id="ARBA00023242"/>
    </source>
</evidence>
<reference evidence="12 13" key="1">
    <citation type="journal article" date="2017" name="BMC Biol.">
        <title>Genomic innovations, transcriptional plasticity and gene loss underlying the evolution and divergence of two highly polyphagous and invasive Helicoverpa pest species.</title>
        <authorList>
            <person name="Pearce S.L."/>
            <person name="Clarke D.F."/>
            <person name="East P.D."/>
            <person name="Elfekih S."/>
            <person name="Gordon K.H."/>
            <person name="Jermiin L.S."/>
            <person name="McGaughran A."/>
            <person name="Oakeshott J.G."/>
            <person name="Papanikolaou A."/>
            <person name="Perera O.P."/>
            <person name="Rane R.V."/>
            <person name="Richards S."/>
            <person name="Tay W.T."/>
            <person name="Walsh T.K."/>
            <person name="Anderson A."/>
            <person name="Anderson C.J."/>
            <person name="Asgari S."/>
            <person name="Board P.G."/>
            <person name="Bretschneider A."/>
            <person name="Campbell P.M."/>
            <person name="Chertemps T."/>
            <person name="Christeller J.T."/>
            <person name="Coppin C.W."/>
            <person name="Downes S.J."/>
            <person name="Duan G."/>
            <person name="Farnsworth C.A."/>
            <person name="Good R.T."/>
            <person name="Han L.B."/>
            <person name="Han Y.C."/>
            <person name="Hatje K."/>
            <person name="Horne I."/>
            <person name="Huang Y.P."/>
            <person name="Hughes D.S."/>
            <person name="Jacquin-Joly E."/>
            <person name="James W."/>
            <person name="Jhangiani S."/>
            <person name="Kollmar M."/>
            <person name="Kuwar S.S."/>
            <person name="Li S."/>
            <person name="Liu N.Y."/>
            <person name="Maibeche M.T."/>
            <person name="Miller J.R."/>
            <person name="Montagne N."/>
            <person name="Perry T."/>
            <person name="Qu J."/>
            <person name="Song S.V."/>
            <person name="Sutton G.G."/>
            <person name="Vogel H."/>
            <person name="Walenz B.P."/>
            <person name="Xu W."/>
            <person name="Zhang H.J."/>
            <person name="Zou Z."/>
            <person name="Batterham P."/>
            <person name="Edwards O.R."/>
            <person name="Feyereisen R."/>
            <person name="Gibbs R.A."/>
            <person name="Heckel D.G."/>
            <person name="McGrath A."/>
            <person name="Robin C."/>
            <person name="Scherer S.E."/>
            <person name="Worley K.C."/>
            <person name="Wu Y.D."/>
        </authorList>
    </citation>
    <scope>NUCLEOTIDE SEQUENCE [LARGE SCALE GENOMIC DNA]</scope>
    <source>
        <strain evidence="12">Harm_GR_Male_#8</strain>
        <tissue evidence="12">Whole organism</tissue>
    </source>
</reference>
<feature type="domain" description="C2H2-type" evidence="11">
    <location>
        <begin position="702"/>
        <end position="720"/>
    </location>
</feature>
<feature type="compositionally biased region" description="Basic and acidic residues" evidence="10">
    <location>
        <begin position="549"/>
        <end position="567"/>
    </location>
</feature>
<dbReference type="GO" id="GO:0005634">
    <property type="term" value="C:nucleus"/>
    <property type="evidence" value="ECO:0007669"/>
    <property type="project" value="UniProtKB-SubCell"/>
</dbReference>
<dbReference type="PANTHER" id="PTHR24379:SF127">
    <property type="entry name" value="BLOODY FINGERS-RELATED"/>
    <property type="match status" value="1"/>
</dbReference>
<protein>
    <recommendedName>
        <fullName evidence="11">C2H2-type domain-containing protein</fullName>
    </recommendedName>
</protein>
<dbReference type="PROSITE" id="PS50157">
    <property type="entry name" value="ZINC_FINGER_C2H2_2"/>
    <property type="match status" value="9"/>
</dbReference>
<dbReference type="GO" id="GO:0000977">
    <property type="term" value="F:RNA polymerase II transcription regulatory region sequence-specific DNA binding"/>
    <property type="evidence" value="ECO:0007669"/>
    <property type="project" value="TreeGrafter"/>
</dbReference>
<evidence type="ECO:0000256" key="3">
    <source>
        <dbReference type="ARBA" id="ARBA00022737"/>
    </source>
</evidence>
<evidence type="ECO:0000256" key="5">
    <source>
        <dbReference type="ARBA" id="ARBA00022833"/>
    </source>
</evidence>
<organism evidence="12 13">
    <name type="scientific">Helicoverpa armigera</name>
    <name type="common">Cotton bollworm</name>
    <name type="synonym">Heliothis armigera</name>
    <dbReference type="NCBI Taxonomy" id="29058"/>
    <lineage>
        <taxon>Eukaryota</taxon>
        <taxon>Metazoa</taxon>
        <taxon>Ecdysozoa</taxon>
        <taxon>Arthropoda</taxon>
        <taxon>Hexapoda</taxon>
        <taxon>Insecta</taxon>
        <taxon>Pterygota</taxon>
        <taxon>Neoptera</taxon>
        <taxon>Endopterygota</taxon>
        <taxon>Lepidoptera</taxon>
        <taxon>Glossata</taxon>
        <taxon>Ditrysia</taxon>
        <taxon>Noctuoidea</taxon>
        <taxon>Noctuidae</taxon>
        <taxon>Heliothinae</taxon>
        <taxon>Helicoverpa</taxon>
    </lineage>
</organism>
<accession>A0A2W1B042</accession>
<feature type="domain" description="C2H2-type" evidence="11">
    <location>
        <begin position="781"/>
        <end position="808"/>
    </location>
</feature>
<feature type="domain" description="C2H2-type" evidence="11">
    <location>
        <begin position="240"/>
        <end position="261"/>
    </location>
</feature>
<keyword evidence="13" id="KW-1185">Reference proteome</keyword>
<evidence type="ECO:0000256" key="1">
    <source>
        <dbReference type="ARBA" id="ARBA00004123"/>
    </source>
</evidence>
<name>A0A2W1B042_HELAM</name>
<dbReference type="Gene3D" id="3.30.160.60">
    <property type="entry name" value="Classic Zinc Finger"/>
    <property type="match status" value="8"/>
</dbReference>
<feature type="domain" description="C2H2-type" evidence="11">
    <location>
        <begin position="750"/>
        <end position="777"/>
    </location>
</feature>
<sequence length="838" mass="97091">MVKLREEKRSHHNYMKLPFKCDSCVLGFMREETYNLHVKKKHDPSIENNICKVCNIRFPSKLSLTKHYDSHYVRYSCLICTHVVHELSAAVSHCRVKHADDTVDRIHCHQCSVVVRNAKELEEHVQSAHTLYCNECGEKFKGKDTLRRHKAYPCPVCKKKFASKLYCRNHYNFYHLRKSKFKCDLCNKLFISDWRVKCHKQIHHGLSRTRDHPCNICNKKFYTLAMLRMHKLIHSDQRSYMCADCGDTFKQSASLYTHIKLIKLNNLKVCWECRAMFAKIYHFKNQVFIAEKISFQIAHKKLRDIISLTNLSTYTKKTYDKVFNYDSEDSIDLTKDDANNNNTRIVIIDENPKSKSVKEDTKTKDKINNNNNNDSKNKNKRKYESSSADRQTTKKAKEDTESKTNIGSNVAKRDTENPADGQFTKRVRHYSESKANVGSSVAKPDAENPSDGKTTKRVRQDSESKANVGSNVAKQDTQSPCDVKTIKRVRKGSESKANIGTNVAKQDTQSPSDGPTTKRVRQDSESPSDGQSTKKAKTDTESNIGPNDGAKESTETEDKKSNEKKYTVLRLSEEKMLEAREKERDAPRYKSRPYKCEKCILGYTDKKQLNKHIFDKHTDFPGQLVCPICDVRFSRQDFYEFHHSAHYRGYRCKLCMFEEHRRFLIDAHVAKHDHADVPRVYVDGSKSPAIYYRHGIAYKELPKCEQCGETFTSTDSLKEHTAFDCDKCHCKFLNEDYLQRHVARKHGLTNTCNICDKTFTNATALKTHIEKHDDSVRPKDKICPCCSKGFYFRSALLSHIRSHTGEKPFQCEQCSKRFAVQYTLRKHVQRRHSADDSN</sequence>
<evidence type="ECO:0000256" key="2">
    <source>
        <dbReference type="ARBA" id="ARBA00022723"/>
    </source>
</evidence>
<keyword evidence="8" id="KW-0539">Nucleus</keyword>
<dbReference type="EMBL" id="KZ150535">
    <property type="protein sequence ID" value="PZC70589.1"/>
    <property type="molecule type" value="Genomic_DNA"/>
</dbReference>
<feature type="region of interest" description="Disordered" evidence="10">
    <location>
        <begin position="344"/>
        <end position="567"/>
    </location>
</feature>
<feature type="compositionally biased region" description="Basic and acidic residues" evidence="10">
    <location>
        <begin position="391"/>
        <end position="402"/>
    </location>
</feature>
<dbReference type="SMART" id="SM00355">
    <property type="entry name" value="ZnF_C2H2"/>
    <property type="match status" value="17"/>
</dbReference>
<feature type="compositionally biased region" description="Polar residues" evidence="10">
    <location>
        <begin position="465"/>
        <end position="480"/>
    </location>
</feature>
<feature type="compositionally biased region" description="Basic and acidic residues" evidence="10">
    <location>
        <begin position="350"/>
        <end position="367"/>
    </location>
</feature>
<feature type="compositionally biased region" description="Polar residues" evidence="10">
    <location>
        <begin position="495"/>
        <end position="515"/>
    </location>
</feature>
<dbReference type="InterPro" id="IPR036236">
    <property type="entry name" value="Znf_C2H2_sf"/>
</dbReference>
<keyword evidence="4 9" id="KW-0863">Zinc-finger</keyword>
<feature type="domain" description="C2H2-type" evidence="11">
    <location>
        <begin position="152"/>
        <end position="180"/>
    </location>
</feature>
<dbReference type="InterPro" id="IPR013087">
    <property type="entry name" value="Znf_C2H2_type"/>
</dbReference>
<feature type="domain" description="C2H2-type" evidence="11">
    <location>
        <begin position="181"/>
        <end position="208"/>
    </location>
</feature>
<keyword evidence="3" id="KW-0677">Repeat</keyword>
<keyword evidence="7" id="KW-0804">Transcription</keyword>
<dbReference type="PROSITE" id="PS00028">
    <property type="entry name" value="ZINC_FINGER_C2H2_1"/>
    <property type="match status" value="11"/>
</dbReference>
<feature type="domain" description="C2H2-type" evidence="11">
    <location>
        <begin position="212"/>
        <end position="239"/>
    </location>
</feature>